<evidence type="ECO:0000256" key="2">
    <source>
        <dbReference type="SAM" id="Phobius"/>
    </source>
</evidence>
<feature type="region of interest" description="Disordered" evidence="1">
    <location>
        <begin position="122"/>
        <end position="213"/>
    </location>
</feature>
<sequence length="213" mass="22498">MYGHGAAPPPRSAATVISLRVLFAAAGFLTCGLLACVPLFRVAVLRGRVLDWVLAWASLPLSIVCFAVVGVLPEGDVRTDIALAVILLIGAGAGIYFLVVDISHHSEQRQLAGYAPPHAPTVHSAYGYPHPTPPYAPTPTPTPTPTPQPPGPHTPVPRDATPHGPGPVQPPPSPQRPAPARIDQVRAELDELSDYLRRHEGEGHGDGRHEGGR</sequence>
<feature type="transmembrane region" description="Helical" evidence="2">
    <location>
        <begin position="49"/>
        <end position="69"/>
    </location>
</feature>
<accession>A0ABV2XRA7</accession>
<feature type="compositionally biased region" description="Pro residues" evidence="1">
    <location>
        <begin position="164"/>
        <end position="177"/>
    </location>
</feature>
<feature type="transmembrane region" description="Helical" evidence="2">
    <location>
        <begin position="12"/>
        <end position="37"/>
    </location>
</feature>
<proteinExistence type="predicted"/>
<feature type="compositionally biased region" description="Basic and acidic residues" evidence="1">
    <location>
        <begin position="183"/>
        <end position="213"/>
    </location>
</feature>
<keyword evidence="2" id="KW-0812">Transmembrane</keyword>
<evidence type="ECO:0008006" key="5">
    <source>
        <dbReference type="Google" id="ProtNLM"/>
    </source>
</evidence>
<keyword evidence="4" id="KW-1185">Reference proteome</keyword>
<dbReference type="Proteomes" id="UP001550603">
    <property type="component" value="Unassembled WGS sequence"/>
</dbReference>
<comment type="caution">
    <text evidence="3">The sequence shown here is derived from an EMBL/GenBank/DDBJ whole genome shotgun (WGS) entry which is preliminary data.</text>
</comment>
<keyword evidence="2" id="KW-0472">Membrane</keyword>
<feature type="transmembrane region" description="Helical" evidence="2">
    <location>
        <begin position="81"/>
        <end position="100"/>
    </location>
</feature>
<dbReference type="EMBL" id="JBEYBN010000009">
    <property type="protein sequence ID" value="MEU2266529.1"/>
    <property type="molecule type" value="Genomic_DNA"/>
</dbReference>
<feature type="compositionally biased region" description="Pro residues" evidence="1">
    <location>
        <begin position="130"/>
        <end position="155"/>
    </location>
</feature>
<keyword evidence="2" id="KW-1133">Transmembrane helix</keyword>
<name>A0ABV2XRA7_9ACTN</name>
<evidence type="ECO:0000313" key="4">
    <source>
        <dbReference type="Proteomes" id="UP001550603"/>
    </source>
</evidence>
<evidence type="ECO:0000256" key="1">
    <source>
        <dbReference type="SAM" id="MobiDB-lite"/>
    </source>
</evidence>
<dbReference type="RefSeq" id="WP_359786860.1">
    <property type="nucleotide sequence ID" value="NZ_JBEYBN010000009.1"/>
</dbReference>
<organism evidence="3 4">
    <name type="scientific">Streptomyces olindensis</name>
    <dbReference type="NCBI Taxonomy" id="358823"/>
    <lineage>
        <taxon>Bacteria</taxon>
        <taxon>Bacillati</taxon>
        <taxon>Actinomycetota</taxon>
        <taxon>Actinomycetes</taxon>
        <taxon>Kitasatosporales</taxon>
        <taxon>Streptomycetaceae</taxon>
        <taxon>Streptomyces</taxon>
    </lineage>
</organism>
<gene>
    <name evidence="3" type="ORF">ABZ568_08845</name>
</gene>
<evidence type="ECO:0000313" key="3">
    <source>
        <dbReference type="EMBL" id="MEU2266529.1"/>
    </source>
</evidence>
<protein>
    <recommendedName>
        <fullName evidence="5">Integral membrane protein</fullName>
    </recommendedName>
</protein>
<reference evidence="3 4" key="1">
    <citation type="submission" date="2024-06" db="EMBL/GenBank/DDBJ databases">
        <title>The Natural Products Discovery Center: Release of the First 8490 Sequenced Strains for Exploring Actinobacteria Biosynthetic Diversity.</title>
        <authorList>
            <person name="Kalkreuter E."/>
            <person name="Kautsar S.A."/>
            <person name="Yang D."/>
            <person name="Bader C.D."/>
            <person name="Teijaro C.N."/>
            <person name="Fluegel L."/>
            <person name="Davis C.M."/>
            <person name="Simpson J.R."/>
            <person name="Lauterbach L."/>
            <person name="Steele A.D."/>
            <person name="Gui C."/>
            <person name="Meng S."/>
            <person name="Li G."/>
            <person name="Viehrig K."/>
            <person name="Ye F."/>
            <person name="Su P."/>
            <person name="Kiefer A.F."/>
            <person name="Nichols A."/>
            <person name="Cepeda A.J."/>
            <person name="Yan W."/>
            <person name="Fan B."/>
            <person name="Jiang Y."/>
            <person name="Adhikari A."/>
            <person name="Zheng C.-J."/>
            <person name="Schuster L."/>
            <person name="Cowan T.M."/>
            <person name="Smanski M.J."/>
            <person name="Chevrette M.G."/>
            <person name="De Carvalho L.P.S."/>
            <person name="Shen B."/>
        </authorList>
    </citation>
    <scope>NUCLEOTIDE SEQUENCE [LARGE SCALE GENOMIC DNA]</scope>
    <source>
        <strain evidence="3 4">NPDC019583</strain>
    </source>
</reference>